<dbReference type="GO" id="GO:0008270">
    <property type="term" value="F:zinc ion binding"/>
    <property type="evidence" value="ECO:0007669"/>
    <property type="project" value="InterPro"/>
</dbReference>
<evidence type="ECO:0000313" key="8">
    <source>
        <dbReference type="EMBL" id="KXS20455.1"/>
    </source>
</evidence>
<dbReference type="InterPro" id="IPR036291">
    <property type="entry name" value="NAD(P)-bd_dom_sf"/>
</dbReference>
<evidence type="ECO:0000313" key="9">
    <source>
        <dbReference type="Proteomes" id="UP000070544"/>
    </source>
</evidence>
<name>A0A139AVE1_GONPJ</name>
<dbReference type="PANTHER" id="PTHR43880">
    <property type="entry name" value="ALCOHOL DEHYDROGENASE"/>
    <property type="match status" value="1"/>
</dbReference>
<dbReference type="InterPro" id="IPR020843">
    <property type="entry name" value="ER"/>
</dbReference>
<dbReference type="Pfam" id="PF00107">
    <property type="entry name" value="ADH_zinc_N"/>
    <property type="match status" value="1"/>
</dbReference>
<keyword evidence="4" id="KW-0560">Oxidoreductase</keyword>
<accession>A0A139AVE1</accession>
<dbReference type="InterPro" id="IPR013154">
    <property type="entry name" value="ADH-like_N"/>
</dbReference>
<reference evidence="8 9" key="1">
    <citation type="journal article" date="2015" name="Genome Biol. Evol.">
        <title>Phylogenomic analyses indicate that early fungi evolved digesting cell walls of algal ancestors of land plants.</title>
        <authorList>
            <person name="Chang Y."/>
            <person name="Wang S."/>
            <person name="Sekimoto S."/>
            <person name="Aerts A.L."/>
            <person name="Choi C."/>
            <person name="Clum A."/>
            <person name="LaButti K.M."/>
            <person name="Lindquist E.A."/>
            <person name="Yee Ngan C."/>
            <person name="Ohm R.A."/>
            <person name="Salamov A.A."/>
            <person name="Grigoriev I.V."/>
            <person name="Spatafora J.W."/>
            <person name="Berbee M.L."/>
        </authorList>
    </citation>
    <scope>NUCLEOTIDE SEQUENCE [LARGE SCALE GENOMIC DNA]</scope>
    <source>
        <strain evidence="8 9">JEL478</strain>
    </source>
</reference>
<dbReference type="CDD" id="cd08279">
    <property type="entry name" value="Zn_ADH_class_III"/>
    <property type="match status" value="1"/>
</dbReference>
<dbReference type="SMART" id="SM00829">
    <property type="entry name" value="PKS_ER"/>
    <property type="match status" value="1"/>
</dbReference>
<dbReference type="Pfam" id="PF08240">
    <property type="entry name" value="ADH_N"/>
    <property type="match status" value="1"/>
</dbReference>
<keyword evidence="9" id="KW-1185">Reference proteome</keyword>
<dbReference type="OrthoDB" id="3941538at2759"/>
<protein>
    <submittedName>
        <fullName evidence="8">Alcohol dehydrogenase</fullName>
    </submittedName>
</protein>
<dbReference type="InterPro" id="IPR011032">
    <property type="entry name" value="GroES-like_sf"/>
</dbReference>
<comment type="similarity">
    <text evidence="6">Belongs to the zinc-containing alcohol dehydrogenase family.</text>
</comment>
<evidence type="ECO:0000256" key="1">
    <source>
        <dbReference type="ARBA" id="ARBA00001947"/>
    </source>
</evidence>
<feature type="domain" description="Enoyl reductase (ER)" evidence="7">
    <location>
        <begin position="26"/>
        <end position="384"/>
    </location>
</feature>
<dbReference type="Proteomes" id="UP000070544">
    <property type="component" value="Unassembled WGS sequence"/>
</dbReference>
<dbReference type="AlphaFoldDB" id="A0A139AVE1"/>
<dbReference type="EMBL" id="KQ965735">
    <property type="protein sequence ID" value="KXS20455.1"/>
    <property type="molecule type" value="Genomic_DNA"/>
</dbReference>
<dbReference type="STRING" id="1344416.A0A139AVE1"/>
<gene>
    <name evidence="8" type="ORF">M427DRAFT_28175</name>
</gene>
<evidence type="ECO:0000259" key="7">
    <source>
        <dbReference type="SMART" id="SM00829"/>
    </source>
</evidence>
<evidence type="ECO:0000256" key="3">
    <source>
        <dbReference type="ARBA" id="ARBA00022833"/>
    </source>
</evidence>
<dbReference type="Gene3D" id="3.90.180.10">
    <property type="entry name" value="Medium-chain alcohol dehydrogenases, catalytic domain"/>
    <property type="match status" value="1"/>
</dbReference>
<dbReference type="GO" id="GO:0005829">
    <property type="term" value="C:cytosol"/>
    <property type="evidence" value="ECO:0007669"/>
    <property type="project" value="TreeGrafter"/>
</dbReference>
<comment type="cofactor">
    <cofactor evidence="1 6">
        <name>Zn(2+)</name>
        <dbReference type="ChEBI" id="CHEBI:29105"/>
    </cofactor>
</comment>
<evidence type="ECO:0000256" key="2">
    <source>
        <dbReference type="ARBA" id="ARBA00022723"/>
    </source>
</evidence>
<evidence type="ECO:0000256" key="4">
    <source>
        <dbReference type="ARBA" id="ARBA00023002"/>
    </source>
</evidence>
<dbReference type="GO" id="GO:0051903">
    <property type="term" value="F:S-(hydroxymethyl)glutathione dehydrogenase [NAD(P)+] activity"/>
    <property type="evidence" value="ECO:0007669"/>
    <property type="project" value="TreeGrafter"/>
</dbReference>
<dbReference type="InterPro" id="IPR013149">
    <property type="entry name" value="ADH-like_C"/>
</dbReference>
<evidence type="ECO:0000256" key="6">
    <source>
        <dbReference type="RuleBase" id="RU361277"/>
    </source>
</evidence>
<keyword evidence="2 6" id="KW-0479">Metal-binding</keyword>
<dbReference type="InterPro" id="IPR002328">
    <property type="entry name" value="ADH_Zn_CS"/>
</dbReference>
<dbReference type="SUPFAM" id="SSF51735">
    <property type="entry name" value="NAD(P)-binding Rossmann-fold domains"/>
    <property type="match status" value="1"/>
</dbReference>
<dbReference type="SUPFAM" id="SSF50129">
    <property type="entry name" value="GroES-like"/>
    <property type="match status" value="2"/>
</dbReference>
<dbReference type="OMA" id="DMQSGET"/>
<dbReference type="PROSITE" id="PS00059">
    <property type="entry name" value="ADH_ZINC"/>
    <property type="match status" value="1"/>
</dbReference>
<keyword evidence="5" id="KW-0520">NAD</keyword>
<evidence type="ECO:0000256" key="5">
    <source>
        <dbReference type="ARBA" id="ARBA00023027"/>
    </source>
</evidence>
<dbReference type="GO" id="GO:0046294">
    <property type="term" value="P:formaldehyde catabolic process"/>
    <property type="evidence" value="ECO:0007669"/>
    <property type="project" value="TreeGrafter"/>
</dbReference>
<dbReference type="PANTHER" id="PTHR43880:SF12">
    <property type="entry name" value="ALCOHOL DEHYDROGENASE CLASS-3"/>
    <property type="match status" value="1"/>
</dbReference>
<keyword evidence="3 6" id="KW-0862">Zinc</keyword>
<organism evidence="8 9">
    <name type="scientific">Gonapodya prolifera (strain JEL478)</name>
    <name type="common">Monoblepharis prolifera</name>
    <dbReference type="NCBI Taxonomy" id="1344416"/>
    <lineage>
        <taxon>Eukaryota</taxon>
        <taxon>Fungi</taxon>
        <taxon>Fungi incertae sedis</taxon>
        <taxon>Chytridiomycota</taxon>
        <taxon>Chytridiomycota incertae sedis</taxon>
        <taxon>Monoblepharidomycetes</taxon>
        <taxon>Monoblepharidales</taxon>
        <taxon>Gonapodyaceae</taxon>
        <taxon>Gonapodya</taxon>
    </lineage>
</organism>
<dbReference type="FunFam" id="3.40.50.720:FF:000003">
    <property type="entry name" value="S-(hydroxymethyl)glutathione dehydrogenase"/>
    <property type="match status" value="1"/>
</dbReference>
<dbReference type="Gene3D" id="3.40.50.720">
    <property type="entry name" value="NAD(P)-binding Rossmann-like Domain"/>
    <property type="match status" value="1"/>
</dbReference>
<proteinExistence type="inferred from homology"/>
<sequence length="387" mass="40985">MSQEIPIPAAESVKFPFKCRAAIMEEFNKPLVIKDVDIDEPQFGECFVKVAAAGVCHSDLHMIKGDWPALSTLPMVLGHEGAGVVVKCGPGVTRFKPGDNAIFLFIPNCGTCESCQTGRPGSCSGAFTRPTGTWADGQSRIHYHGTRKAIPAMSAIGLFSEYTIISQDQLVPIKKSIPLNRASLVGCAVMTGVGAVVNTAKATVGTTVVVVGCGGVGLNAIQGARIAGCDKIIGVDLLQNKLDFAKQFGATHVINGNEVADTIAEVHKLCPGGVDYVLDCIGNAKVIEQGFMMIKGGGTVVAVGIAPQDQAVSINAFMLALTEKKLAGSLYGSARPQVDMPRLLNLYEQKRLMLDELVSKEYTLDQINEGFDLLRGGAVARGVIKMY</sequence>